<dbReference type="STRING" id="336292.SAMN05660710_01851"/>
<protein>
    <submittedName>
        <fullName evidence="1">Uncharacterized protein</fullName>
    </submittedName>
</protein>
<dbReference type="RefSeq" id="WP_090742856.1">
    <property type="nucleotide sequence ID" value="NZ_FMVT01000005.1"/>
</dbReference>
<evidence type="ECO:0000313" key="2">
    <source>
        <dbReference type="Proteomes" id="UP000199502"/>
    </source>
</evidence>
<reference evidence="1 2" key="1">
    <citation type="submission" date="2016-10" db="EMBL/GenBank/DDBJ databases">
        <authorList>
            <person name="de Groot N.N."/>
        </authorList>
    </citation>
    <scope>NUCLEOTIDE SEQUENCE [LARGE SCALE GENOMIC DNA]</scope>
    <source>
        <strain evidence="1 2">CGMCC 1.8925</strain>
    </source>
</reference>
<dbReference type="Proteomes" id="UP000199502">
    <property type="component" value="Unassembled WGS sequence"/>
</dbReference>
<evidence type="ECO:0000313" key="1">
    <source>
        <dbReference type="EMBL" id="SCY52995.1"/>
    </source>
</evidence>
<organism evidence="1 2">
    <name type="scientific">Paracoccus tibetensis</name>
    <dbReference type="NCBI Taxonomy" id="336292"/>
    <lineage>
        <taxon>Bacteria</taxon>
        <taxon>Pseudomonadati</taxon>
        <taxon>Pseudomonadota</taxon>
        <taxon>Alphaproteobacteria</taxon>
        <taxon>Rhodobacterales</taxon>
        <taxon>Paracoccaceae</taxon>
        <taxon>Paracoccus</taxon>
    </lineage>
</organism>
<dbReference type="EMBL" id="FMVT01000005">
    <property type="protein sequence ID" value="SCY52995.1"/>
    <property type="molecule type" value="Genomic_DNA"/>
</dbReference>
<proteinExistence type="predicted"/>
<dbReference type="OrthoDB" id="7874235at2"/>
<dbReference type="AlphaFoldDB" id="A0A1G5GN60"/>
<name>A0A1G5GN60_9RHOB</name>
<gene>
    <name evidence="1" type="ORF">SAMN05660710_01851</name>
</gene>
<keyword evidence="2" id="KW-1185">Reference proteome</keyword>
<sequence length="62" mass="7171">MTRHIGDKTRHNGQGRLREYLRQEREAQLHPAVRALISRPKAQAGGARQVREFARIERGRLA</sequence>
<accession>A0A1G5GN60</accession>